<dbReference type="InterPro" id="IPR003524">
    <property type="entry name" value="PNAcMuramoyl-5peptid_Trfase"/>
</dbReference>
<dbReference type="GO" id="GO:0046872">
    <property type="term" value="F:metal ion binding"/>
    <property type="evidence" value="ECO:0007669"/>
    <property type="project" value="UniProtKB-KW"/>
</dbReference>
<dbReference type="EMBL" id="AP021874">
    <property type="protein sequence ID" value="BBO71891.1"/>
    <property type="molecule type" value="Genomic_DNA"/>
</dbReference>
<evidence type="ECO:0000256" key="7">
    <source>
        <dbReference type="ARBA" id="ARBA00022984"/>
    </source>
</evidence>
<keyword evidence="10 12" id="KW-0131">Cell cycle</keyword>
<gene>
    <name evidence="12 15" type="primary">mraY</name>
    <name evidence="15" type="ORF">DSCA_58210</name>
</gene>
<feature type="transmembrane region" description="Helical" evidence="12">
    <location>
        <begin position="198"/>
        <end position="217"/>
    </location>
</feature>
<dbReference type="NCBIfam" id="TIGR00445">
    <property type="entry name" value="mraY"/>
    <property type="match status" value="1"/>
</dbReference>
<feature type="transmembrane region" description="Helical" evidence="12">
    <location>
        <begin position="337"/>
        <end position="356"/>
    </location>
</feature>
<dbReference type="UniPathway" id="UPA00219"/>
<evidence type="ECO:0000256" key="13">
    <source>
        <dbReference type="NCBIfam" id="TIGR00445"/>
    </source>
</evidence>
<evidence type="ECO:0000256" key="11">
    <source>
        <dbReference type="ARBA" id="ARBA00023316"/>
    </source>
</evidence>
<dbReference type="HAMAP" id="MF_00038">
    <property type="entry name" value="MraY"/>
    <property type="match status" value="1"/>
</dbReference>
<dbReference type="GO" id="GO:0008963">
    <property type="term" value="F:phospho-N-acetylmuramoyl-pentapeptide-transferase activity"/>
    <property type="evidence" value="ECO:0007669"/>
    <property type="project" value="UniProtKB-UniRule"/>
</dbReference>
<dbReference type="PROSITE" id="PS01348">
    <property type="entry name" value="MRAY_2"/>
    <property type="match status" value="1"/>
</dbReference>
<keyword evidence="5 12" id="KW-0812">Transmembrane</keyword>
<dbReference type="InterPro" id="IPR018480">
    <property type="entry name" value="PNAcMuramoyl-5peptid_Trfase_CS"/>
</dbReference>
<dbReference type="KEGG" id="dalk:DSCA_58210"/>
<organism evidence="15 16">
    <name type="scientific">Desulfosarcina alkanivorans</name>
    <dbReference type="NCBI Taxonomy" id="571177"/>
    <lineage>
        <taxon>Bacteria</taxon>
        <taxon>Pseudomonadati</taxon>
        <taxon>Thermodesulfobacteriota</taxon>
        <taxon>Desulfobacteria</taxon>
        <taxon>Desulfobacterales</taxon>
        <taxon>Desulfosarcinaceae</taxon>
        <taxon>Desulfosarcina</taxon>
    </lineage>
</organism>
<comment type="function">
    <text evidence="12">Catalyzes the initial step of the lipid cycle reactions in the biosynthesis of the cell wall peptidoglycan: transfers peptidoglycan precursor phospho-MurNAc-pentapeptide from UDP-MurNAc-pentapeptide onto the lipid carrier undecaprenyl phosphate, yielding undecaprenyl-pyrophosphoryl-MurNAc-pentapeptide, known as lipid I.</text>
</comment>
<keyword evidence="7 12" id="KW-0573">Peptidoglycan synthesis</keyword>
<keyword evidence="12 14" id="KW-0479">Metal-binding</keyword>
<comment type="pathway">
    <text evidence="12">Cell wall biogenesis; peptidoglycan biosynthesis.</text>
</comment>
<comment type="catalytic activity">
    <reaction evidence="12">
        <text>UDP-N-acetyl-alpha-D-muramoyl-L-alanyl-gamma-D-glutamyl-meso-2,6-diaminopimeloyl-D-alanyl-D-alanine + di-trans,octa-cis-undecaprenyl phosphate = di-trans,octa-cis-undecaprenyl diphospho-N-acetyl-alpha-D-muramoyl-L-alanyl-D-glutamyl-meso-2,6-diaminopimeloyl-D-alanyl-D-alanine + UMP</text>
        <dbReference type="Rhea" id="RHEA:28386"/>
        <dbReference type="ChEBI" id="CHEBI:57865"/>
        <dbReference type="ChEBI" id="CHEBI:60392"/>
        <dbReference type="ChEBI" id="CHEBI:61386"/>
        <dbReference type="ChEBI" id="CHEBI:61387"/>
        <dbReference type="EC" id="2.7.8.13"/>
    </reaction>
</comment>
<dbReference type="GO" id="GO:0009252">
    <property type="term" value="P:peptidoglycan biosynthetic process"/>
    <property type="evidence" value="ECO:0007669"/>
    <property type="project" value="UniProtKB-UniRule"/>
</dbReference>
<sequence>MIYHFLYPLHTTFAAFNVFRYITFRTIYASLTAFLICFLLGPWVIRRLSMMQVGQYIREDGPKDHFKKAGTPTMGGVLIIFAVAGSTLLWTDLTNRFVWIALLATLGFGAIGFADDYLMQVKKRSLGLTARQKLLLQVLLALLVGWLATLVPEFSTRLSIPFFKRITPDPGWGYIFFAALVIVGASNAVNLTDGLDGLAIGPVIIAAVTYMIFAYVAGHARIADYLQIAPVAGCGEITVYCGALAGAGLGFLWFNAYPAQVFMGDVGSLSMGASLGTVAVITKQEILLALVGGLFVIEALSVIFQVGFFKMTKGRRIFRMAPIHHHFELKGWPEPKVIVRFWIIAIALALISMSTLKLR</sequence>
<evidence type="ECO:0000256" key="12">
    <source>
        <dbReference type="HAMAP-Rule" id="MF_00038"/>
    </source>
</evidence>
<reference evidence="15 16" key="1">
    <citation type="submission" date="2019-11" db="EMBL/GenBank/DDBJ databases">
        <title>Comparative genomics of hydrocarbon-degrading Desulfosarcina strains.</title>
        <authorList>
            <person name="Watanabe M."/>
            <person name="Kojima H."/>
            <person name="Fukui M."/>
        </authorList>
    </citation>
    <scope>NUCLEOTIDE SEQUENCE [LARGE SCALE GENOMIC DNA]</scope>
    <source>
        <strain evidence="15 16">PL12</strain>
    </source>
</reference>
<dbReference type="InterPro" id="IPR000715">
    <property type="entry name" value="Glycosyl_transferase_4"/>
</dbReference>
<dbReference type="GO" id="GO:0051301">
    <property type="term" value="P:cell division"/>
    <property type="evidence" value="ECO:0007669"/>
    <property type="project" value="UniProtKB-KW"/>
</dbReference>
<keyword evidence="12" id="KW-1003">Cell membrane</keyword>
<accession>A0A5K7YXR8</accession>
<keyword evidence="6 12" id="KW-0133">Cell shape</keyword>
<feature type="transmembrane region" description="Helical" evidence="12">
    <location>
        <begin position="171"/>
        <end position="191"/>
    </location>
</feature>
<dbReference type="GO" id="GO:0071555">
    <property type="term" value="P:cell wall organization"/>
    <property type="evidence" value="ECO:0007669"/>
    <property type="project" value="UniProtKB-KW"/>
</dbReference>
<evidence type="ECO:0000256" key="14">
    <source>
        <dbReference type="PIRSR" id="PIRSR600715-1"/>
    </source>
</evidence>
<feature type="transmembrane region" description="Helical" evidence="12">
    <location>
        <begin position="27"/>
        <end position="48"/>
    </location>
</feature>
<comment type="similarity">
    <text evidence="2 12">Belongs to the glycosyltransferase 4 family. MraY subfamily.</text>
</comment>
<name>A0A5K7YXR8_9BACT</name>
<dbReference type="GO" id="GO:0051992">
    <property type="term" value="F:UDP-N-acetylmuramoyl-L-alanyl-D-glutamyl-meso-2,6-diaminopimelyl-D-alanyl-D-alanine:undecaprenyl-phosphate transferase activity"/>
    <property type="evidence" value="ECO:0007669"/>
    <property type="project" value="RHEA"/>
</dbReference>
<evidence type="ECO:0000256" key="10">
    <source>
        <dbReference type="ARBA" id="ARBA00023306"/>
    </source>
</evidence>
<comment type="subcellular location">
    <subcellularLocation>
        <location evidence="12">Cell membrane</location>
        <topology evidence="12">Multi-pass membrane protein</topology>
    </subcellularLocation>
    <subcellularLocation>
        <location evidence="1">Membrane</location>
        <topology evidence="1">Multi-pass membrane protein</topology>
    </subcellularLocation>
</comment>
<feature type="transmembrane region" description="Helical" evidence="12">
    <location>
        <begin position="261"/>
        <end position="281"/>
    </location>
</feature>
<dbReference type="PROSITE" id="PS01347">
    <property type="entry name" value="MRAY_1"/>
    <property type="match status" value="1"/>
</dbReference>
<dbReference type="Proteomes" id="UP000427906">
    <property type="component" value="Chromosome"/>
</dbReference>
<evidence type="ECO:0000313" key="16">
    <source>
        <dbReference type="Proteomes" id="UP000427906"/>
    </source>
</evidence>
<evidence type="ECO:0000256" key="2">
    <source>
        <dbReference type="ARBA" id="ARBA00005583"/>
    </source>
</evidence>
<evidence type="ECO:0000256" key="3">
    <source>
        <dbReference type="ARBA" id="ARBA00022618"/>
    </source>
</evidence>
<evidence type="ECO:0000256" key="1">
    <source>
        <dbReference type="ARBA" id="ARBA00004141"/>
    </source>
</evidence>
<keyword evidence="11 12" id="KW-0961">Cell wall biogenesis/degradation</keyword>
<dbReference type="OrthoDB" id="9805475at2"/>
<protein>
    <recommendedName>
        <fullName evidence="12 13">Phospho-N-acetylmuramoyl-pentapeptide-transferase</fullName>
        <ecNumber evidence="12 13">2.7.8.13</ecNumber>
    </recommendedName>
    <alternativeName>
        <fullName evidence="12">UDP-MurNAc-pentapeptide phosphotransferase</fullName>
    </alternativeName>
</protein>
<dbReference type="EC" id="2.7.8.13" evidence="12 13"/>
<dbReference type="Pfam" id="PF10555">
    <property type="entry name" value="MraY_sig1"/>
    <property type="match status" value="1"/>
</dbReference>
<dbReference type="RefSeq" id="WP_155319665.1">
    <property type="nucleotide sequence ID" value="NZ_AP021874.1"/>
</dbReference>
<keyword evidence="16" id="KW-1185">Reference proteome</keyword>
<evidence type="ECO:0000256" key="8">
    <source>
        <dbReference type="ARBA" id="ARBA00022989"/>
    </source>
</evidence>
<keyword evidence="3 12" id="KW-0132">Cell division</keyword>
<dbReference type="Pfam" id="PF00953">
    <property type="entry name" value="Glycos_transf_4"/>
    <property type="match status" value="1"/>
</dbReference>
<keyword evidence="12 14" id="KW-0460">Magnesium</keyword>
<dbReference type="PANTHER" id="PTHR22926:SF5">
    <property type="entry name" value="PHOSPHO-N-ACETYLMURAMOYL-PENTAPEPTIDE-TRANSFERASE HOMOLOG"/>
    <property type="match status" value="1"/>
</dbReference>
<keyword evidence="9 12" id="KW-0472">Membrane</keyword>
<dbReference type="GO" id="GO:0008360">
    <property type="term" value="P:regulation of cell shape"/>
    <property type="evidence" value="ECO:0007669"/>
    <property type="project" value="UniProtKB-KW"/>
</dbReference>
<feature type="transmembrane region" description="Helical" evidence="12">
    <location>
        <begin position="97"/>
        <end position="114"/>
    </location>
</feature>
<keyword evidence="4 12" id="KW-0808">Transferase</keyword>
<feature type="binding site" evidence="14">
    <location>
        <position position="265"/>
    </location>
    <ligand>
        <name>Mg(2+)</name>
        <dbReference type="ChEBI" id="CHEBI:18420"/>
    </ligand>
</feature>
<evidence type="ECO:0000256" key="6">
    <source>
        <dbReference type="ARBA" id="ARBA00022960"/>
    </source>
</evidence>
<keyword evidence="8 12" id="KW-1133">Transmembrane helix</keyword>
<dbReference type="PANTHER" id="PTHR22926">
    <property type="entry name" value="PHOSPHO-N-ACETYLMURAMOYL-PENTAPEPTIDE-TRANSFERASE"/>
    <property type="match status" value="1"/>
</dbReference>
<feature type="transmembrane region" description="Helical" evidence="12">
    <location>
        <begin position="69"/>
        <end position="91"/>
    </location>
</feature>
<evidence type="ECO:0000313" key="15">
    <source>
        <dbReference type="EMBL" id="BBO71891.1"/>
    </source>
</evidence>
<comment type="cofactor">
    <cofactor evidence="12 14">
        <name>Mg(2+)</name>
        <dbReference type="ChEBI" id="CHEBI:18420"/>
    </cofactor>
</comment>
<evidence type="ECO:0000256" key="5">
    <source>
        <dbReference type="ARBA" id="ARBA00022692"/>
    </source>
</evidence>
<evidence type="ECO:0000256" key="4">
    <source>
        <dbReference type="ARBA" id="ARBA00022679"/>
    </source>
</evidence>
<feature type="binding site" evidence="14">
    <location>
        <position position="190"/>
    </location>
    <ligand>
        <name>Mg(2+)</name>
        <dbReference type="ChEBI" id="CHEBI:18420"/>
    </ligand>
</feature>
<dbReference type="GO" id="GO:0005886">
    <property type="term" value="C:plasma membrane"/>
    <property type="evidence" value="ECO:0007669"/>
    <property type="project" value="UniProtKB-SubCell"/>
</dbReference>
<evidence type="ECO:0000256" key="9">
    <source>
        <dbReference type="ARBA" id="ARBA00023136"/>
    </source>
</evidence>
<feature type="transmembrane region" description="Helical" evidence="12">
    <location>
        <begin position="134"/>
        <end position="151"/>
    </location>
</feature>
<dbReference type="AlphaFoldDB" id="A0A5K7YXR8"/>
<feature type="transmembrane region" description="Helical" evidence="12">
    <location>
        <begin position="287"/>
        <end position="309"/>
    </location>
</feature>
<dbReference type="CDD" id="cd06852">
    <property type="entry name" value="GT_MraY"/>
    <property type="match status" value="1"/>
</dbReference>
<feature type="transmembrane region" description="Helical" evidence="12">
    <location>
        <begin position="237"/>
        <end position="254"/>
    </location>
</feature>
<proteinExistence type="inferred from homology"/>